<dbReference type="InterPro" id="IPR012319">
    <property type="entry name" value="FPG_cat"/>
</dbReference>
<evidence type="ECO:0000256" key="3">
    <source>
        <dbReference type="ARBA" id="ARBA00012720"/>
    </source>
</evidence>
<keyword evidence="13" id="KW-0326">Glycosidase</keyword>
<dbReference type="GO" id="GO:0003684">
    <property type="term" value="F:damaged DNA binding"/>
    <property type="evidence" value="ECO:0007669"/>
    <property type="project" value="InterPro"/>
</dbReference>
<comment type="cofactor">
    <cofactor evidence="1">
        <name>Zn(2+)</name>
        <dbReference type="ChEBI" id="CHEBI:29105"/>
    </cofactor>
</comment>
<evidence type="ECO:0000256" key="11">
    <source>
        <dbReference type="ARBA" id="ARBA00023239"/>
    </source>
</evidence>
<evidence type="ECO:0000256" key="5">
    <source>
        <dbReference type="ARBA" id="ARBA00022763"/>
    </source>
</evidence>
<dbReference type="InterPro" id="IPR044090">
    <property type="entry name" value="Nei2_N"/>
</dbReference>
<keyword evidence="11" id="KW-0456">Lyase</keyword>
<keyword evidence="10" id="KW-0234">DNA repair</keyword>
<dbReference type="OrthoDB" id="9800855at2"/>
<evidence type="ECO:0000313" key="19">
    <source>
        <dbReference type="Proteomes" id="UP000198611"/>
    </source>
</evidence>
<dbReference type="SMART" id="SM01232">
    <property type="entry name" value="H2TH"/>
    <property type="match status" value="1"/>
</dbReference>
<dbReference type="GO" id="GO:0000703">
    <property type="term" value="F:oxidized pyrimidine nucleobase lesion DNA N-glycosylase activity"/>
    <property type="evidence" value="ECO:0007669"/>
    <property type="project" value="TreeGrafter"/>
</dbReference>
<evidence type="ECO:0000256" key="12">
    <source>
        <dbReference type="ARBA" id="ARBA00023268"/>
    </source>
</evidence>
<keyword evidence="8" id="KW-0862">Zinc</keyword>
<accession>A0A1I1VC90</accession>
<keyword evidence="9" id="KW-0238">DNA-binding</keyword>
<evidence type="ECO:0000256" key="14">
    <source>
        <dbReference type="ARBA" id="ARBA00044632"/>
    </source>
</evidence>
<dbReference type="GO" id="GO:0008270">
    <property type="term" value="F:zinc ion binding"/>
    <property type="evidence" value="ECO:0007669"/>
    <property type="project" value="UniProtKB-KW"/>
</dbReference>
<dbReference type="SUPFAM" id="SSF81624">
    <property type="entry name" value="N-terminal domain of MutM-like DNA repair proteins"/>
    <property type="match status" value="1"/>
</dbReference>
<dbReference type="GO" id="GO:0006284">
    <property type="term" value="P:base-excision repair"/>
    <property type="evidence" value="ECO:0007669"/>
    <property type="project" value="InterPro"/>
</dbReference>
<dbReference type="GO" id="GO:0140078">
    <property type="term" value="F:class I DNA-(apurinic or apyrimidinic site) endonuclease activity"/>
    <property type="evidence" value="ECO:0007669"/>
    <property type="project" value="UniProtKB-EC"/>
</dbReference>
<proteinExistence type="inferred from homology"/>
<evidence type="ECO:0000256" key="7">
    <source>
        <dbReference type="ARBA" id="ARBA00022801"/>
    </source>
</evidence>
<dbReference type="EC" id="4.2.99.18" evidence="3"/>
<dbReference type="RefSeq" id="WP_093428950.1">
    <property type="nucleotide sequence ID" value="NZ_FOMJ01000009.1"/>
</dbReference>
<dbReference type="InterPro" id="IPR035937">
    <property type="entry name" value="FPG_N"/>
</dbReference>
<dbReference type="STRING" id="1123397.SAMN05660831_02334"/>
<dbReference type="PROSITE" id="PS51068">
    <property type="entry name" value="FPG_CAT"/>
    <property type="match status" value="1"/>
</dbReference>
<keyword evidence="19" id="KW-1185">Reference proteome</keyword>
<evidence type="ECO:0000259" key="17">
    <source>
        <dbReference type="PROSITE" id="PS51068"/>
    </source>
</evidence>
<keyword evidence="18" id="KW-0255">Endonuclease</keyword>
<dbReference type="PROSITE" id="PS01242">
    <property type="entry name" value="ZF_FPG_1"/>
    <property type="match status" value="1"/>
</dbReference>
<sequence length="263" mass="28198">MPEGDTIHKVAAGLRPWLAGVTLTGGRLRDDPAAVLAGRRVGDLVPHGKHLFIELGERAALRVHLGMGGSWHRYPPGGAWQKPARQAGVVLTTEAAELVCFNPKEVALTATPRLQRHAATAHLGPDLIDPATAPAALPTRARERLPAAAPLADVLLDQTVAAGIGNIYKSELAFLHGLHPETPLAAVSDTALAAIYADAARLLSHNTGDAPRTTRFGHDGPRLWVYRRRHRPCLRCGTPITYARTGRDQRGTYWCPICQPAPG</sequence>
<organism evidence="18 19">
    <name type="scientific">Thiohalospira halophila DSM 15071</name>
    <dbReference type="NCBI Taxonomy" id="1123397"/>
    <lineage>
        <taxon>Bacteria</taxon>
        <taxon>Pseudomonadati</taxon>
        <taxon>Pseudomonadota</taxon>
        <taxon>Gammaproteobacteria</taxon>
        <taxon>Thiohalospirales</taxon>
        <taxon>Thiohalospiraceae</taxon>
        <taxon>Thiohalospira</taxon>
    </lineage>
</organism>
<evidence type="ECO:0000256" key="6">
    <source>
        <dbReference type="ARBA" id="ARBA00022771"/>
    </source>
</evidence>
<feature type="domain" description="FPG-type" evidence="16">
    <location>
        <begin position="224"/>
        <end position="260"/>
    </location>
</feature>
<keyword evidence="12" id="KW-0511">Multifunctional enzyme</keyword>
<reference evidence="18 19" key="1">
    <citation type="submission" date="2016-10" db="EMBL/GenBank/DDBJ databases">
        <authorList>
            <person name="de Groot N.N."/>
        </authorList>
    </citation>
    <scope>NUCLEOTIDE SEQUENCE [LARGE SCALE GENOMIC DNA]</scope>
    <source>
        <strain evidence="18 19">HL3</strain>
    </source>
</reference>
<dbReference type="EMBL" id="FOMJ01000009">
    <property type="protein sequence ID" value="SFD80534.1"/>
    <property type="molecule type" value="Genomic_DNA"/>
</dbReference>
<evidence type="ECO:0000256" key="2">
    <source>
        <dbReference type="ARBA" id="ARBA00009409"/>
    </source>
</evidence>
<gene>
    <name evidence="18" type="ORF">SAMN05660831_02334</name>
</gene>
<dbReference type="SUPFAM" id="SSF57716">
    <property type="entry name" value="Glucocorticoid receptor-like (DNA-binding domain)"/>
    <property type="match status" value="1"/>
</dbReference>
<evidence type="ECO:0000259" key="16">
    <source>
        <dbReference type="PROSITE" id="PS51066"/>
    </source>
</evidence>
<dbReference type="SUPFAM" id="SSF46946">
    <property type="entry name" value="S13-like H2TH domain"/>
    <property type="match status" value="1"/>
</dbReference>
<dbReference type="InterPro" id="IPR015886">
    <property type="entry name" value="H2TH_FPG"/>
</dbReference>
<dbReference type="InterPro" id="IPR015887">
    <property type="entry name" value="DNA_glyclase_Znf_dom_DNA_BS"/>
</dbReference>
<keyword evidence="5" id="KW-0227">DNA damage</keyword>
<feature type="domain" description="Formamidopyrimidine-DNA glycosylase catalytic" evidence="17">
    <location>
        <begin position="2"/>
        <end position="88"/>
    </location>
</feature>
<dbReference type="SMART" id="SM00898">
    <property type="entry name" value="Fapy_DNA_glyco"/>
    <property type="match status" value="1"/>
</dbReference>
<comment type="catalytic activity">
    <reaction evidence="14">
        <text>2'-deoxyribonucleotide-(2'-deoxyribose 5'-phosphate)-2'-deoxyribonucleotide-DNA = a 3'-end 2'-deoxyribonucleotide-(2,3-dehydro-2,3-deoxyribose 5'-phosphate)-DNA + a 5'-end 5'-phospho-2'-deoxyribonucleoside-DNA + H(+)</text>
        <dbReference type="Rhea" id="RHEA:66592"/>
        <dbReference type="Rhea" id="RHEA-COMP:13180"/>
        <dbReference type="Rhea" id="RHEA-COMP:16897"/>
        <dbReference type="Rhea" id="RHEA-COMP:17067"/>
        <dbReference type="ChEBI" id="CHEBI:15378"/>
        <dbReference type="ChEBI" id="CHEBI:136412"/>
        <dbReference type="ChEBI" id="CHEBI:157695"/>
        <dbReference type="ChEBI" id="CHEBI:167181"/>
        <dbReference type="EC" id="4.2.99.18"/>
    </reaction>
</comment>
<evidence type="ECO:0000256" key="4">
    <source>
        <dbReference type="ARBA" id="ARBA00022723"/>
    </source>
</evidence>
<dbReference type="PANTHER" id="PTHR42697">
    <property type="entry name" value="ENDONUCLEASE 8"/>
    <property type="match status" value="1"/>
</dbReference>
<evidence type="ECO:0000256" key="1">
    <source>
        <dbReference type="ARBA" id="ARBA00001947"/>
    </source>
</evidence>
<dbReference type="Gene3D" id="1.10.8.50">
    <property type="match status" value="1"/>
</dbReference>
<evidence type="ECO:0000256" key="10">
    <source>
        <dbReference type="ARBA" id="ARBA00023204"/>
    </source>
</evidence>
<dbReference type="InterPro" id="IPR000214">
    <property type="entry name" value="Znf_DNA_glyclase/AP_lyase"/>
</dbReference>
<evidence type="ECO:0000256" key="15">
    <source>
        <dbReference type="PROSITE-ProRule" id="PRU00391"/>
    </source>
</evidence>
<dbReference type="Pfam" id="PF06827">
    <property type="entry name" value="zf-FPG_IleRS"/>
    <property type="match status" value="1"/>
</dbReference>
<evidence type="ECO:0000313" key="18">
    <source>
        <dbReference type="EMBL" id="SFD80534.1"/>
    </source>
</evidence>
<dbReference type="PROSITE" id="PS51066">
    <property type="entry name" value="ZF_FPG_2"/>
    <property type="match status" value="1"/>
</dbReference>
<dbReference type="Pfam" id="PF01149">
    <property type="entry name" value="Fapy_DNA_glyco"/>
    <property type="match status" value="1"/>
</dbReference>
<protein>
    <recommendedName>
        <fullName evidence="3">DNA-(apurinic or apyrimidinic site) lyase</fullName>
        <ecNumber evidence="3">4.2.99.18</ecNumber>
    </recommendedName>
</protein>
<dbReference type="PANTHER" id="PTHR42697:SF1">
    <property type="entry name" value="ENDONUCLEASE 8"/>
    <property type="match status" value="1"/>
</dbReference>
<comment type="similarity">
    <text evidence="2">Belongs to the FPG family.</text>
</comment>
<evidence type="ECO:0000256" key="8">
    <source>
        <dbReference type="ARBA" id="ARBA00022833"/>
    </source>
</evidence>
<dbReference type="Pfam" id="PF06831">
    <property type="entry name" value="H2TH"/>
    <property type="match status" value="1"/>
</dbReference>
<name>A0A1I1VC90_9GAMM</name>
<dbReference type="InterPro" id="IPR010979">
    <property type="entry name" value="Ribosomal_uS13-like_H2TH"/>
</dbReference>
<keyword evidence="6 15" id="KW-0863">Zinc-finger</keyword>
<evidence type="ECO:0000256" key="9">
    <source>
        <dbReference type="ARBA" id="ARBA00023125"/>
    </source>
</evidence>
<dbReference type="Gene3D" id="3.20.190.10">
    <property type="entry name" value="MutM-like, N-terminal"/>
    <property type="match status" value="1"/>
</dbReference>
<evidence type="ECO:0000256" key="13">
    <source>
        <dbReference type="ARBA" id="ARBA00023295"/>
    </source>
</evidence>
<keyword evidence="7" id="KW-0378">Hydrolase</keyword>
<dbReference type="AlphaFoldDB" id="A0A1I1VC90"/>
<keyword evidence="18" id="KW-0540">Nuclease</keyword>
<dbReference type="Proteomes" id="UP000198611">
    <property type="component" value="Unassembled WGS sequence"/>
</dbReference>
<dbReference type="CDD" id="cd08971">
    <property type="entry name" value="AcNei2_N"/>
    <property type="match status" value="1"/>
</dbReference>
<keyword evidence="4" id="KW-0479">Metal-binding</keyword>
<dbReference type="InterPro" id="IPR010663">
    <property type="entry name" value="Znf_FPG/IleRS"/>
</dbReference>